<dbReference type="InterPro" id="IPR000873">
    <property type="entry name" value="AMP-dep_synth/lig_dom"/>
</dbReference>
<dbReference type="STRING" id="1348612.A0A397IAB1"/>
<dbReference type="GO" id="GO:0005783">
    <property type="term" value="C:endoplasmic reticulum"/>
    <property type="evidence" value="ECO:0007669"/>
    <property type="project" value="TreeGrafter"/>
</dbReference>
<keyword evidence="2" id="KW-0436">Ligase</keyword>
<dbReference type="GO" id="GO:0035336">
    <property type="term" value="P:long-chain fatty-acyl-CoA metabolic process"/>
    <property type="evidence" value="ECO:0007669"/>
    <property type="project" value="TreeGrafter"/>
</dbReference>
<protein>
    <recommendedName>
        <fullName evidence="6">AMP-dependent synthetase/ligase domain-containing protein</fullName>
    </recommendedName>
</protein>
<dbReference type="SUPFAM" id="SSF56801">
    <property type="entry name" value="Acetyl-CoA synthetase-like"/>
    <property type="match status" value="1"/>
</dbReference>
<dbReference type="AlphaFoldDB" id="A0A397IAB1"/>
<dbReference type="InterPro" id="IPR020845">
    <property type="entry name" value="AMP-binding_CS"/>
</dbReference>
<comment type="caution">
    <text evidence="7">The sequence shown here is derived from an EMBL/GenBank/DDBJ whole genome shotgun (WGS) entry which is preliminary data.</text>
</comment>
<dbReference type="GO" id="GO:0005811">
    <property type="term" value="C:lipid droplet"/>
    <property type="evidence" value="ECO:0007669"/>
    <property type="project" value="TreeGrafter"/>
</dbReference>
<dbReference type="EMBL" id="PQFF01000256">
    <property type="protein sequence ID" value="RHZ69760.1"/>
    <property type="molecule type" value="Genomic_DNA"/>
</dbReference>
<evidence type="ECO:0000259" key="6">
    <source>
        <dbReference type="Pfam" id="PF00501"/>
    </source>
</evidence>
<proteinExistence type="inferred from homology"/>
<dbReference type="InterPro" id="IPR042099">
    <property type="entry name" value="ANL_N_sf"/>
</dbReference>
<accession>A0A397IAB1</accession>
<organism evidence="7 8">
    <name type="scientific">Diversispora epigaea</name>
    <dbReference type="NCBI Taxonomy" id="1348612"/>
    <lineage>
        <taxon>Eukaryota</taxon>
        <taxon>Fungi</taxon>
        <taxon>Fungi incertae sedis</taxon>
        <taxon>Mucoromycota</taxon>
        <taxon>Glomeromycotina</taxon>
        <taxon>Glomeromycetes</taxon>
        <taxon>Diversisporales</taxon>
        <taxon>Diversisporaceae</taxon>
        <taxon>Diversispora</taxon>
    </lineage>
</organism>
<dbReference type="PANTHER" id="PTHR43272:SF83">
    <property type="entry name" value="ACYL-COA SYNTHETASE LONG-CHAIN, ISOFORM J"/>
    <property type="match status" value="1"/>
</dbReference>
<keyword evidence="3" id="KW-0547">Nucleotide-binding</keyword>
<dbReference type="Pfam" id="PF00501">
    <property type="entry name" value="AMP-binding"/>
    <property type="match status" value="1"/>
</dbReference>
<reference evidence="7 8" key="1">
    <citation type="submission" date="2018-08" db="EMBL/GenBank/DDBJ databases">
        <title>Genome and evolution of the arbuscular mycorrhizal fungus Diversispora epigaea (formerly Glomus versiforme) and its bacterial endosymbionts.</title>
        <authorList>
            <person name="Sun X."/>
            <person name="Fei Z."/>
            <person name="Harrison M."/>
        </authorList>
    </citation>
    <scope>NUCLEOTIDE SEQUENCE [LARGE SCALE GENOMIC DNA]</scope>
    <source>
        <strain evidence="7 8">IT104</strain>
    </source>
</reference>
<comment type="catalytic activity">
    <reaction evidence="5">
        <text>a long-chain fatty acid + ATP + CoA = a long-chain fatty acyl-CoA + AMP + diphosphate</text>
        <dbReference type="Rhea" id="RHEA:15421"/>
        <dbReference type="ChEBI" id="CHEBI:30616"/>
        <dbReference type="ChEBI" id="CHEBI:33019"/>
        <dbReference type="ChEBI" id="CHEBI:57287"/>
        <dbReference type="ChEBI" id="CHEBI:57560"/>
        <dbReference type="ChEBI" id="CHEBI:83139"/>
        <dbReference type="ChEBI" id="CHEBI:456215"/>
        <dbReference type="EC" id="6.2.1.3"/>
    </reaction>
</comment>
<evidence type="ECO:0000256" key="3">
    <source>
        <dbReference type="ARBA" id="ARBA00022741"/>
    </source>
</evidence>
<sequence>MECSVPVGPKVKGETQIRRSALSPNDLVSTPAPGVNTLYDVLQYNVKKIGTKQACMAYRNIESIVEEEKEVTKVVNNQEIKEKKTWKYFKLSDFIYLNYEEVSELTRSIGAGLVNLGLQKNSKVEIFSVTGLNWMLVTHGCFSQGMTIVTAYDTLGESGLAHSMNETEVTTIFTNADLLPTIKIVAGKVPSLIYVIYDGKPKGNILEEIKESFQKIQFISLDELKELGRKNPVAPNPPSAQDYCCIMYTSGSTGNPKGVMLTHANIVAAVAGVNKMLQPTLVTIGLDNSLLAFLPLAHVLEFTVEHVCIFWGVTLGYGNIRTLTDASVRDCLGDIRAFKPTLLVGVPAVWESIRKGVLAKVNAGSPALQKIFYAAFKTKGWLLRRGLPAGILDNVVFNKIKDQTGGRLKYALSGGAPVSPETQEFLTITVCPILQGYGLTETCGMCGIDSPDVLRYGTVGSPVPCLEVKLVDEPNSGYLSTNLPCPQGEIWIRGNCITEGYYKNEALTRESFTEDKWFQTGDIGEWKQDGSLAVIDRKKNLVKLSNGEYIALEKLESIYKSILYVSNICVYADSFQTRPVALIVPLYDRIMELAKEKGLGHLNVEELYKNKEICTGILNACSAQAKKADLKPAEIISAITLVPDEWTSQNGLLTAAQKLKRKDILEKYKEELDHMYGIKK</sequence>
<dbReference type="Gene3D" id="3.40.50.12780">
    <property type="entry name" value="N-terminal domain of ligase-like"/>
    <property type="match status" value="1"/>
</dbReference>
<dbReference type="GO" id="GO:0005524">
    <property type="term" value="F:ATP binding"/>
    <property type="evidence" value="ECO:0007669"/>
    <property type="project" value="UniProtKB-KW"/>
</dbReference>
<name>A0A397IAB1_9GLOM</name>
<gene>
    <name evidence="7" type="ORF">Glove_279g36</name>
</gene>
<evidence type="ECO:0000256" key="5">
    <source>
        <dbReference type="ARBA" id="ARBA00036813"/>
    </source>
</evidence>
<evidence type="ECO:0000256" key="1">
    <source>
        <dbReference type="ARBA" id="ARBA00006432"/>
    </source>
</evidence>
<dbReference type="OrthoDB" id="1700726at2759"/>
<feature type="domain" description="AMP-dependent synthetase/ligase" evidence="6">
    <location>
        <begin position="93"/>
        <end position="502"/>
    </location>
</feature>
<comment type="similarity">
    <text evidence="1">Belongs to the ATP-dependent AMP-binding enzyme family.</text>
</comment>
<evidence type="ECO:0000256" key="4">
    <source>
        <dbReference type="ARBA" id="ARBA00022840"/>
    </source>
</evidence>
<evidence type="ECO:0000313" key="7">
    <source>
        <dbReference type="EMBL" id="RHZ69760.1"/>
    </source>
</evidence>
<keyword evidence="8" id="KW-1185">Reference proteome</keyword>
<keyword evidence="4" id="KW-0067">ATP-binding</keyword>
<dbReference type="PANTHER" id="PTHR43272">
    <property type="entry name" value="LONG-CHAIN-FATTY-ACID--COA LIGASE"/>
    <property type="match status" value="1"/>
</dbReference>
<evidence type="ECO:0000256" key="2">
    <source>
        <dbReference type="ARBA" id="ARBA00022598"/>
    </source>
</evidence>
<dbReference type="PROSITE" id="PS00455">
    <property type="entry name" value="AMP_BINDING"/>
    <property type="match status" value="1"/>
</dbReference>
<evidence type="ECO:0000313" key="8">
    <source>
        <dbReference type="Proteomes" id="UP000266861"/>
    </source>
</evidence>
<dbReference type="GO" id="GO:0005886">
    <property type="term" value="C:plasma membrane"/>
    <property type="evidence" value="ECO:0007669"/>
    <property type="project" value="TreeGrafter"/>
</dbReference>
<dbReference type="GO" id="GO:0004467">
    <property type="term" value="F:long-chain fatty acid-CoA ligase activity"/>
    <property type="evidence" value="ECO:0007669"/>
    <property type="project" value="UniProtKB-EC"/>
</dbReference>
<dbReference type="Proteomes" id="UP000266861">
    <property type="component" value="Unassembled WGS sequence"/>
</dbReference>